<dbReference type="InterPro" id="IPR015410">
    <property type="entry name" value="DUF1985"/>
</dbReference>
<protein>
    <recommendedName>
        <fullName evidence="2">DUF1985 domain-containing protein</fullName>
    </recommendedName>
</protein>
<reference evidence="3 4" key="1">
    <citation type="submission" date="2023-10" db="EMBL/GenBank/DDBJ databases">
        <title>Genome-Wide Identification Analysis in wild type Solanum Pinnatisectum Reveals Some Genes Defensing Phytophthora Infestans.</title>
        <authorList>
            <person name="Sun C."/>
        </authorList>
    </citation>
    <scope>NUCLEOTIDE SEQUENCE [LARGE SCALE GENOMIC DNA]</scope>
    <source>
        <strain evidence="3">LQN</strain>
        <tissue evidence="3">Leaf</tissue>
    </source>
</reference>
<name>A0AAV9LJ09_9SOLN</name>
<feature type="region of interest" description="Disordered" evidence="1">
    <location>
        <begin position="187"/>
        <end position="207"/>
    </location>
</feature>
<gene>
    <name evidence="3" type="ORF">R3W88_027609</name>
</gene>
<evidence type="ECO:0000313" key="3">
    <source>
        <dbReference type="EMBL" id="KAK4724830.1"/>
    </source>
</evidence>
<dbReference type="AlphaFoldDB" id="A0AAV9LJ09"/>
<evidence type="ECO:0000259" key="2">
    <source>
        <dbReference type="Pfam" id="PF09331"/>
    </source>
</evidence>
<dbReference type="Proteomes" id="UP001311915">
    <property type="component" value="Unassembled WGS sequence"/>
</dbReference>
<dbReference type="Pfam" id="PF09331">
    <property type="entry name" value="DUF1985"/>
    <property type="match status" value="1"/>
</dbReference>
<dbReference type="EMBL" id="JAWPEI010000006">
    <property type="protein sequence ID" value="KAK4724830.1"/>
    <property type="molecule type" value="Genomic_DNA"/>
</dbReference>
<organism evidence="3 4">
    <name type="scientific">Solanum pinnatisectum</name>
    <name type="common">tansyleaf nightshade</name>
    <dbReference type="NCBI Taxonomy" id="50273"/>
    <lineage>
        <taxon>Eukaryota</taxon>
        <taxon>Viridiplantae</taxon>
        <taxon>Streptophyta</taxon>
        <taxon>Embryophyta</taxon>
        <taxon>Tracheophyta</taxon>
        <taxon>Spermatophyta</taxon>
        <taxon>Magnoliopsida</taxon>
        <taxon>eudicotyledons</taxon>
        <taxon>Gunneridae</taxon>
        <taxon>Pentapetalae</taxon>
        <taxon>asterids</taxon>
        <taxon>lamiids</taxon>
        <taxon>Solanales</taxon>
        <taxon>Solanaceae</taxon>
        <taxon>Solanoideae</taxon>
        <taxon>Solaneae</taxon>
        <taxon>Solanum</taxon>
    </lineage>
</organism>
<proteinExistence type="predicted"/>
<sequence>MFIFKINGTELHFGIKKFVVVTGLKCGLLTDFVLDPSIPNRLIIKYFGEMTKVPQLVFLNKFKEANLFEHEDRFKIGVLYFISTFFTSSEASKTTIPILYFDLVESGQYMNFPWGNECFRLTLKACSLAIRVAYGTPRILNWKTSNESFFFNDLKNTIFRKYGNQHKFKNIVLTDEERNAIDQINLHKSSNYHESENQATSQRNDVDLDEKYAELKKEIAKHMTDLKPYVDNSTKLIIDEIRSSRGQPTQTTQQEV</sequence>
<feature type="domain" description="DUF1985" evidence="2">
    <location>
        <begin position="3"/>
        <end position="124"/>
    </location>
</feature>
<evidence type="ECO:0000313" key="4">
    <source>
        <dbReference type="Proteomes" id="UP001311915"/>
    </source>
</evidence>
<evidence type="ECO:0000256" key="1">
    <source>
        <dbReference type="SAM" id="MobiDB-lite"/>
    </source>
</evidence>
<dbReference type="PANTHER" id="PTHR48449">
    <property type="entry name" value="DUF1985 DOMAIN-CONTAINING PROTEIN"/>
    <property type="match status" value="1"/>
</dbReference>
<comment type="caution">
    <text evidence="3">The sequence shown here is derived from an EMBL/GenBank/DDBJ whole genome shotgun (WGS) entry which is preliminary data.</text>
</comment>
<keyword evidence="4" id="KW-1185">Reference proteome</keyword>
<accession>A0AAV9LJ09</accession>
<dbReference type="PANTHER" id="PTHR48449:SF1">
    <property type="entry name" value="DUF1985 DOMAIN-CONTAINING PROTEIN"/>
    <property type="match status" value="1"/>
</dbReference>